<dbReference type="Proteomes" id="UP001241748">
    <property type="component" value="Unassembled WGS sequence"/>
</dbReference>
<evidence type="ECO:0000259" key="3">
    <source>
        <dbReference type="Pfam" id="PF09699"/>
    </source>
</evidence>
<dbReference type="PANTHER" id="PTHR35038">
    <property type="entry name" value="DISSIMILATORY SULFITE REDUCTASE SIRA"/>
    <property type="match status" value="1"/>
</dbReference>
<evidence type="ECO:0000256" key="2">
    <source>
        <dbReference type="SAM" id="SignalP"/>
    </source>
</evidence>
<comment type="caution">
    <text evidence="4">The sequence shown here is derived from an EMBL/GenBank/DDBJ whole genome shotgun (WGS) entry which is preliminary data.</text>
</comment>
<evidence type="ECO:0000313" key="4">
    <source>
        <dbReference type="EMBL" id="MFB3170461.1"/>
    </source>
</evidence>
<sequence length="586" mass="62018">MSKKKFGFSLLLALVLVSMLSTAAFAKSAMNFAVAQTAGANTATVTFKGLTTDAAGTVFTVTLKDAANAVVETVDVTTLADKTGSYTSPVLIVGARYSVELAYKTAPTVIVASGDVLIADYKNQIIDTSDVDHSTNLVNANETGFEGLSKKRTGQKMHGSYQNNTNSCASCHQTHTGEDHYLLFRDGTYSTCAACHDGTMGANGVFDAASAKSGTFGGSHAGNMSVHLADGTVDVKAAPGGNHTETGKWAEEFTCASCHNPHGSDSARLLKTDPAGWIKTENKIDPINGTNGGMKFTDRSIYEKASLPATNVGDYILVRQTLSSDQAIVDANVFFKRAAVPAGSTVISTYKWDYKGNKYIEDTSLWVRSDGGRPAVETQLKAAGVPKTATAEFVIVWKDGFAFSKPLDTTATSIDSATFLIGSAVDTVTNNYDYFDSAAPTYVKDSGVQMSKFCASCHTDYLSATYANADTGVFTSAHRHQTDTDRLTCVRCHYAHGTDATIMKDSLDRGLTELTAVGAPFDPAKYAGDAAAAKTAATDYLKDPNPSSALKRYTGMAVCFGCHDGSIASDDTTWSNYSPLQPGAKK</sequence>
<organism evidence="4 5">
    <name type="scientific">Neobacillus driksii</name>
    <dbReference type="NCBI Taxonomy" id="3035913"/>
    <lineage>
        <taxon>Bacteria</taxon>
        <taxon>Bacillati</taxon>
        <taxon>Bacillota</taxon>
        <taxon>Bacilli</taxon>
        <taxon>Bacillales</taxon>
        <taxon>Bacillaceae</taxon>
        <taxon>Neobacillus</taxon>
    </lineage>
</organism>
<feature type="signal peptide" evidence="2">
    <location>
        <begin position="1"/>
        <end position="26"/>
    </location>
</feature>
<dbReference type="InterPro" id="IPR036280">
    <property type="entry name" value="Multihaem_cyt_sf"/>
</dbReference>
<dbReference type="SUPFAM" id="SSF48695">
    <property type="entry name" value="Multiheme cytochromes"/>
    <property type="match status" value="2"/>
</dbReference>
<evidence type="ECO:0000256" key="1">
    <source>
        <dbReference type="ARBA" id="ARBA00022729"/>
    </source>
</evidence>
<dbReference type="EMBL" id="JAROBZ020000003">
    <property type="protein sequence ID" value="MFB3170461.1"/>
    <property type="molecule type" value="Genomic_DNA"/>
</dbReference>
<feature type="chain" id="PRO_5046633228" evidence="2">
    <location>
        <begin position="27"/>
        <end position="586"/>
    </location>
</feature>
<dbReference type="CDD" id="cd08168">
    <property type="entry name" value="Cytochrom_C3"/>
    <property type="match status" value="1"/>
</dbReference>
<dbReference type="Gene3D" id="1.10.1130.10">
    <property type="entry name" value="Flavocytochrome C3, Chain A"/>
    <property type="match status" value="1"/>
</dbReference>
<dbReference type="Gene3D" id="3.90.10.10">
    <property type="entry name" value="Cytochrome C3"/>
    <property type="match status" value="1"/>
</dbReference>
<dbReference type="RefSeq" id="WP_306076074.1">
    <property type="nucleotide sequence ID" value="NZ_JAROBZ020000003.1"/>
</dbReference>
<protein>
    <submittedName>
        <fullName evidence="4">Cytochrome c3 family protein</fullName>
    </submittedName>
</protein>
<gene>
    <name evidence="4" type="ORF">P5G62_025440</name>
</gene>
<dbReference type="InterPro" id="IPR051829">
    <property type="entry name" value="Multiheme_Cytochr_ET"/>
</dbReference>
<accession>A0ABV4Z034</accession>
<proteinExistence type="predicted"/>
<feature type="domain" description="Doubled CXXCH motif" evidence="3">
    <location>
        <begin position="165"/>
        <end position="200"/>
    </location>
</feature>
<dbReference type="InterPro" id="IPR010177">
    <property type="entry name" value="Paired_CXXCH_1"/>
</dbReference>
<keyword evidence="5" id="KW-1185">Reference proteome</keyword>
<reference evidence="4 5" key="1">
    <citation type="submission" date="2024-05" db="EMBL/GenBank/DDBJ databases">
        <authorList>
            <person name="Venkateswaran K."/>
        </authorList>
    </citation>
    <scope>NUCLEOTIDE SEQUENCE [LARGE SCALE GENOMIC DNA]</scope>
    <source>
        <strain evidence="4 5">179-C4-2-HS</strain>
    </source>
</reference>
<evidence type="ECO:0000313" key="5">
    <source>
        <dbReference type="Proteomes" id="UP001241748"/>
    </source>
</evidence>
<dbReference type="Pfam" id="PF09699">
    <property type="entry name" value="Paired_CXXCH_1"/>
    <property type="match status" value="2"/>
</dbReference>
<name>A0ABV4Z034_9BACI</name>
<keyword evidence="1 2" id="KW-0732">Signal</keyword>
<feature type="domain" description="Doubled CXXCH motif" evidence="3">
    <location>
        <begin position="254"/>
        <end position="274"/>
    </location>
</feature>
<dbReference type="PANTHER" id="PTHR35038:SF8">
    <property type="entry name" value="C-TYPE POLYHEME CYTOCHROME OMCC"/>
    <property type="match status" value="1"/>
</dbReference>